<evidence type="ECO:0000313" key="3">
    <source>
        <dbReference type="Proteomes" id="UP000315783"/>
    </source>
</evidence>
<protein>
    <submittedName>
        <fullName evidence="2">Uncharacterized protein</fullName>
    </submittedName>
</protein>
<keyword evidence="3" id="KW-1185">Reference proteome</keyword>
<dbReference type="AlphaFoldDB" id="A0A545WBP9"/>
<dbReference type="Proteomes" id="UP000315783">
    <property type="component" value="Unassembled WGS sequence"/>
</dbReference>
<accession>A0A545WBP9</accession>
<evidence type="ECO:0000256" key="1">
    <source>
        <dbReference type="SAM" id="MobiDB-lite"/>
    </source>
</evidence>
<comment type="caution">
    <text evidence="2">The sequence shown here is derived from an EMBL/GenBank/DDBJ whole genome shotgun (WGS) entry which is preliminary data.</text>
</comment>
<feature type="region of interest" description="Disordered" evidence="1">
    <location>
        <begin position="81"/>
        <end position="135"/>
    </location>
</feature>
<feature type="compositionally biased region" description="Basic and acidic residues" evidence="1">
    <location>
        <begin position="290"/>
        <end position="316"/>
    </location>
</feature>
<feature type="compositionally biased region" description="Gly residues" evidence="1">
    <location>
        <begin position="81"/>
        <end position="94"/>
    </location>
</feature>
<dbReference type="EMBL" id="SPUK01000001">
    <property type="protein sequence ID" value="TQW00153.1"/>
    <property type="molecule type" value="Genomic_DNA"/>
</dbReference>
<evidence type="ECO:0000313" key="2">
    <source>
        <dbReference type="EMBL" id="TQW00153.1"/>
    </source>
</evidence>
<dbReference type="OrthoDB" id="5153919at2759"/>
<feature type="compositionally biased region" description="Low complexity" evidence="1">
    <location>
        <begin position="101"/>
        <end position="122"/>
    </location>
</feature>
<feature type="region of interest" description="Disordered" evidence="1">
    <location>
        <begin position="290"/>
        <end position="325"/>
    </location>
</feature>
<sequence length="325" mass="34713">MTFFFQPPIFVVQPTFLIPQPQPQPQPQRVVVYSTAGLVGGMPLVMPPPATTFIQHQPHQALQPLFPAAATATAAAVVAPVGGGDGDGNRGGRVLGEVEDAQPGPQQPQQQPEQQQPEQQTLPEPPPPLPPAPAQRHPISMRVVVVVVSSTPATTSSSSSTPDTCIVQDVHYGDAPATMARVRADVANVLSQHGLLFPAAAETEAEDAQHPVSRRGVLRVTSGREAPGVQVQALGGGGGGGGRRRVILLRPVVWECRADDEAAETFGDRVGEAARMGDWLVFVLCLPEGEERQHEEGGQRGQEEEKEDEQREGEQQHEEEEAQAE</sequence>
<feature type="compositionally biased region" description="Pro residues" evidence="1">
    <location>
        <begin position="123"/>
        <end position="133"/>
    </location>
</feature>
<reference evidence="2 3" key="1">
    <citation type="journal article" date="2019" name="Appl. Microbiol. Biotechnol.">
        <title>Genome sequence of Isaria javanica and comparative genome analysis insights into family S53 peptidase evolution in fungal entomopathogens.</title>
        <authorList>
            <person name="Lin R."/>
            <person name="Zhang X."/>
            <person name="Xin B."/>
            <person name="Zou M."/>
            <person name="Gao Y."/>
            <person name="Qin F."/>
            <person name="Hu Q."/>
            <person name="Xie B."/>
            <person name="Cheng X."/>
        </authorList>
    </citation>
    <scope>NUCLEOTIDE SEQUENCE [LARGE SCALE GENOMIC DNA]</scope>
    <source>
        <strain evidence="2 3">IJ1G</strain>
    </source>
</reference>
<gene>
    <name evidence="2" type="ORF">IF1G_00084</name>
</gene>
<name>A0A545WBP9_9HYPO</name>
<organism evidence="2 3">
    <name type="scientific">Cordyceps javanica</name>
    <dbReference type="NCBI Taxonomy" id="43265"/>
    <lineage>
        <taxon>Eukaryota</taxon>
        <taxon>Fungi</taxon>
        <taxon>Dikarya</taxon>
        <taxon>Ascomycota</taxon>
        <taxon>Pezizomycotina</taxon>
        <taxon>Sordariomycetes</taxon>
        <taxon>Hypocreomycetidae</taxon>
        <taxon>Hypocreales</taxon>
        <taxon>Cordycipitaceae</taxon>
        <taxon>Cordyceps</taxon>
    </lineage>
</organism>
<proteinExistence type="predicted"/>